<keyword evidence="1" id="KW-0812">Transmembrane</keyword>
<dbReference type="RefSeq" id="WP_133586854.1">
    <property type="nucleotide sequence ID" value="NZ_SNYV01000020.1"/>
</dbReference>
<evidence type="ECO:0000256" key="1">
    <source>
        <dbReference type="SAM" id="Phobius"/>
    </source>
</evidence>
<dbReference type="AlphaFoldDB" id="A0A4R6W551"/>
<proteinExistence type="predicted"/>
<keyword evidence="1" id="KW-0472">Membrane</keyword>
<protein>
    <recommendedName>
        <fullName evidence="4">FAR-17a/AIG1-like protein</fullName>
    </recommendedName>
</protein>
<reference evidence="2 3" key="1">
    <citation type="submission" date="2019-03" db="EMBL/GenBank/DDBJ databases">
        <title>Genomic Encyclopedia of Archaeal and Bacterial Type Strains, Phase II (KMG-II): from individual species to whole genera.</title>
        <authorList>
            <person name="Goeker M."/>
        </authorList>
    </citation>
    <scope>NUCLEOTIDE SEQUENCE [LARGE SCALE GENOMIC DNA]</scope>
    <source>
        <strain evidence="2 3">DSM 28353</strain>
    </source>
</reference>
<feature type="transmembrane region" description="Helical" evidence="1">
    <location>
        <begin position="140"/>
        <end position="159"/>
    </location>
</feature>
<organism evidence="2 3">
    <name type="scientific">Sphingobacterium yanglingense</name>
    <dbReference type="NCBI Taxonomy" id="1437280"/>
    <lineage>
        <taxon>Bacteria</taxon>
        <taxon>Pseudomonadati</taxon>
        <taxon>Bacteroidota</taxon>
        <taxon>Sphingobacteriia</taxon>
        <taxon>Sphingobacteriales</taxon>
        <taxon>Sphingobacteriaceae</taxon>
        <taxon>Sphingobacterium</taxon>
    </lineage>
</organism>
<gene>
    <name evidence="2" type="ORF">CLV99_4729</name>
</gene>
<feature type="transmembrane region" description="Helical" evidence="1">
    <location>
        <begin position="76"/>
        <end position="93"/>
    </location>
</feature>
<feature type="transmembrane region" description="Helical" evidence="1">
    <location>
        <begin position="43"/>
        <end position="64"/>
    </location>
</feature>
<keyword evidence="3" id="KW-1185">Reference proteome</keyword>
<dbReference type="InterPro" id="IPR049713">
    <property type="entry name" value="Pr6Pr-like"/>
</dbReference>
<comment type="caution">
    <text evidence="2">The sequence shown here is derived from an EMBL/GenBank/DDBJ whole genome shotgun (WGS) entry which is preliminary data.</text>
</comment>
<feature type="transmembrane region" description="Helical" evidence="1">
    <location>
        <begin position="113"/>
        <end position="128"/>
    </location>
</feature>
<accession>A0A4R6W551</accession>
<dbReference type="EMBL" id="SNYV01000020">
    <property type="protein sequence ID" value="TDQ72265.1"/>
    <property type="molecule type" value="Genomic_DNA"/>
</dbReference>
<dbReference type="OrthoDB" id="9809977at2"/>
<feature type="transmembrane region" description="Helical" evidence="1">
    <location>
        <begin position="179"/>
        <end position="201"/>
    </location>
</feature>
<keyword evidence="1" id="KW-1133">Transmembrane helix</keyword>
<name>A0A4R6W551_9SPHI</name>
<evidence type="ECO:0008006" key="4">
    <source>
        <dbReference type="Google" id="ProtNLM"/>
    </source>
</evidence>
<dbReference type="Proteomes" id="UP000295292">
    <property type="component" value="Unassembled WGS sequence"/>
</dbReference>
<sequence>MILSQRRLAALIAILAWFAVIVQFVMGIGNSSLTVGTYLVRFFSYFTILTNLMVAVGYTGLLLMSGNCIGVFFRKSTTLTALTLYILLVGLVYNVALRSLWHPEGIARLTDELLHSVIPLLVLGYWWRTRAEGNLQGRNLWSWLIYPLIYLFYTLWHGAISGFYPYPFVDVDALGMTKVLMNCGVVAVIIGLLGTLLIGIVRWQAKKPKNRL</sequence>
<evidence type="ECO:0000313" key="2">
    <source>
        <dbReference type="EMBL" id="TDQ72265.1"/>
    </source>
</evidence>
<evidence type="ECO:0000313" key="3">
    <source>
        <dbReference type="Proteomes" id="UP000295292"/>
    </source>
</evidence>
<dbReference type="NCBIfam" id="NF038065">
    <property type="entry name" value="Pr6Pr"/>
    <property type="match status" value="1"/>
</dbReference>